<dbReference type="RefSeq" id="WP_344808962.1">
    <property type="nucleotide sequence ID" value="NZ_BAABBO010000018.1"/>
</dbReference>
<evidence type="ECO:0000313" key="1">
    <source>
        <dbReference type="EMBL" id="GAA3975791.1"/>
    </source>
</evidence>
<dbReference type="Proteomes" id="UP001501337">
    <property type="component" value="Unassembled WGS sequence"/>
</dbReference>
<protein>
    <submittedName>
        <fullName evidence="1">Uncharacterized protein</fullName>
    </submittedName>
</protein>
<proteinExistence type="predicted"/>
<organism evidence="1 2">
    <name type="scientific">Allohahella marinimesophila</name>
    <dbReference type="NCBI Taxonomy" id="1054972"/>
    <lineage>
        <taxon>Bacteria</taxon>
        <taxon>Pseudomonadati</taxon>
        <taxon>Pseudomonadota</taxon>
        <taxon>Gammaproteobacteria</taxon>
        <taxon>Oceanospirillales</taxon>
        <taxon>Hahellaceae</taxon>
        <taxon>Allohahella</taxon>
    </lineage>
</organism>
<gene>
    <name evidence="1" type="ORF">GCM10022278_35840</name>
</gene>
<comment type="caution">
    <text evidence="1">The sequence shown here is derived from an EMBL/GenBank/DDBJ whole genome shotgun (WGS) entry which is preliminary data.</text>
</comment>
<name>A0ABP7Q3V6_9GAMM</name>
<keyword evidence="2" id="KW-1185">Reference proteome</keyword>
<sequence>MFRNNAALEKQLGTLKKSELIRVLTSIYGLDAHIDNLIDRHIYKAINPGSRQSNDALIAQIDSLRDDAHFISYGASSAFAAQLESLLGEAEELGSSDPDAALTVIQLFLSLPNALFQRVDDSDGNLGDVFKFAMQLWLKFAEQVRAGDADGAPWLSKILSYVHNDGYGVFDDLISASGGLLTPQELRQLASTFEQELARRLRDGSSSDDSYAGIKAALGLRAVAVALADIQMYEASVLLRSPEPNTLQVEDIVRFALSIDALERVEYWLGRPLWKADPGKHRSLRNQWLQKTGQAVQLENEMRELFRSHPTLWNLEECLHYMNGPAVLELRQAVEALPEPPDKLYQRVQMLILLESIDEAARLLVRHAAQLENVYFGALTAWIELFSRNDNLLAEVVCYRALLDDLLNRGYTRAYRHGARYFKQLLALDKAIADYEGLVDAQTYIRKLQTAHGRKHSFWKAADHPAK</sequence>
<reference evidence="2" key="1">
    <citation type="journal article" date="2019" name="Int. J. Syst. Evol. Microbiol.">
        <title>The Global Catalogue of Microorganisms (GCM) 10K type strain sequencing project: providing services to taxonomists for standard genome sequencing and annotation.</title>
        <authorList>
            <consortium name="The Broad Institute Genomics Platform"/>
            <consortium name="The Broad Institute Genome Sequencing Center for Infectious Disease"/>
            <person name="Wu L."/>
            <person name="Ma J."/>
        </authorList>
    </citation>
    <scope>NUCLEOTIDE SEQUENCE [LARGE SCALE GENOMIC DNA]</scope>
    <source>
        <strain evidence="2">JCM 17555</strain>
    </source>
</reference>
<dbReference type="InterPro" id="IPR049245">
    <property type="entry name" value="DUF6880"/>
</dbReference>
<dbReference type="EMBL" id="BAABBO010000018">
    <property type="protein sequence ID" value="GAA3975791.1"/>
    <property type="molecule type" value="Genomic_DNA"/>
</dbReference>
<evidence type="ECO:0000313" key="2">
    <source>
        <dbReference type="Proteomes" id="UP001501337"/>
    </source>
</evidence>
<accession>A0ABP7Q3V6</accession>
<dbReference type="Pfam" id="PF21810">
    <property type="entry name" value="DUF6880"/>
    <property type="match status" value="2"/>
</dbReference>